<comment type="caution">
    <text evidence="3">The sequence shown here is derived from an EMBL/GenBank/DDBJ whole genome shotgun (WGS) entry which is preliminary data.</text>
</comment>
<dbReference type="Proteomes" id="UP001368500">
    <property type="component" value="Unassembled WGS sequence"/>
</dbReference>
<dbReference type="RefSeq" id="WP_341372489.1">
    <property type="nucleotide sequence ID" value="NZ_JBBUTF010000002.1"/>
</dbReference>
<dbReference type="GO" id="GO:0008972">
    <property type="term" value="F:phosphomethylpyrimidine kinase activity"/>
    <property type="evidence" value="ECO:0007669"/>
    <property type="project" value="UniProtKB-EC"/>
</dbReference>
<keyword evidence="3" id="KW-0808">Transferase</keyword>
<dbReference type="GO" id="GO:0008902">
    <property type="term" value="F:hydroxymethylpyrimidine kinase activity"/>
    <property type="evidence" value="ECO:0007669"/>
    <property type="project" value="UniProtKB-EC"/>
</dbReference>
<evidence type="ECO:0000256" key="1">
    <source>
        <dbReference type="SAM" id="MobiDB-lite"/>
    </source>
</evidence>
<feature type="domain" description="Pyridoxamine kinase/Phosphomethylpyrimidine kinase" evidence="2">
    <location>
        <begin position="41"/>
        <end position="292"/>
    </location>
</feature>
<dbReference type="EC" id="2.7.4.7" evidence="3"/>
<feature type="compositionally biased region" description="Low complexity" evidence="1">
    <location>
        <begin position="317"/>
        <end position="334"/>
    </location>
</feature>
<feature type="region of interest" description="Disordered" evidence="1">
    <location>
        <begin position="310"/>
        <end position="341"/>
    </location>
</feature>
<sequence length="341" mass="35550">MNPKSPRAPAETPADALPGSPEEGQTEAAAPACVMSFNATDPSGAGGLAGDVATLAAMGAHALPVTTSVMVRDSAEIFDQHAIDADVIVEQARSVLEDITVSAWKVGFLGSADGVSAVAEILSDYPDLPLVSHLPNLSWLDDDEAQPYLDAFRELILPATELLVGNHKTLTDFLLPEWDSERPPSARELAVAAAEHGTRYVLVTGIMLPAKASRTGAPPEQFIDNVLASAQGALAGEKFEMFDTGFVGAGDTLSAALAALLAAGTELQAAVSEALAFMDQTLDAGFRPGMGAVIPDRFFWALPPEDEEALAAEEAARAQAEAQATEDAPAAKAKPSPRRMH</sequence>
<dbReference type="EC" id="2.7.1.49" evidence="3"/>
<dbReference type="PANTHER" id="PTHR20858">
    <property type="entry name" value="PHOSPHOMETHYLPYRIMIDINE KINASE"/>
    <property type="match status" value="1"/>
</dbReference>
<evidence type="ECO:0000313" key="3">
    <source>
        <dbReference type="EMBL" id="MEK8024714.1"/>
    </source>
</evidence>
<dbReference type="InterPro" id="IPR013749">
    <property type="entry name" value="PM/HMP-P_kinase-1"/>
</dbReference>
<evidence type="ECO:0000259" key="2">
    <source>
        <dbReference type="Pfam" id="PF08543"/>
    </source>
</evidence>
<keyword evidence="3" id="KW-0418">Kinase</keyword>
<accession>A0ABU9B4C9</accession>
<dbReference type="Pfam" id="PF08543">
    <property type="entry name" value="Phos_pyr_kin"/>
    <property type="match status" value="1"/>
</dbReference>
<name>A0ABU9B4C9_9BURK</name>
<feature type="region of interest" description="Disordered" evidence="1">
    <location>
        <begin position="1"/>
        <end position="29"/>
    </location>
</feature>
<reference evidence="3 4" key="1">
    <citation type="submission" date="2024-04" db="EMBL/GenBank/DDBJ databases">
        <title>Novel species of the genus Ideonella isolated from streams.</title>
        <authorList>
            <person name="Lu H."/>
        </authorList>
    </citation>
    <scope>NUCLEOTIDE SEQUENCE [LARGE SCALE GENOMIC DNA]</scope>
    <source>
        <strain evidence="3 4">BYS139W</strain>
    </source>
</reference>
<dbReference type="PANTHER" id="PTHR20858:SF17">
    <property type="entry name" value="HYDROXYMETHYLPYRIMIDINE_PHOSPHOMETHYLPYRIMIDINE KINASE THI20-RELATED"/>
    <property type="match status" value="1"/>
</dbReference>
<gene>
    <name evidence="3" type="ORF">AACH11_01870</name>
</gene>
<dbReference type="EMBL" id="JBBUTF010000002">
    <property type="protein sequence ID" value="MEK8024714.1"/>
    <property type="molecule type" value="Genomic_DNA"/>
</dbReference>
<dbReference type="SUPFAM" id="SSF53613">
    <property type="entry name" value="Ribokinase-like"/>
    <property type="match status" value="1"/>
</dbReference>
<proteinExistence type="predicted"/>
<evidence type="ECO:0000313" key="4">
    <source>
        <dbReference type="Proteomes" id="UP001368500"/>
    </source>
</evidence>
<protein>
    <submittedName>
        <fullName evidence="3">Bifunctional hydroxymethylpyrimidine kinase/phosphomethylpyrimidine kinase</fullName>
        <ecNumber evidence="3">2.7.1.49</ecNumber>
        <ecNumber evidence="3">2.7.4.7</ecNumber>
    </submittedName>
</protein>
<keyword evidence="4" id="KW-1185">Reference proteome</keyword>
<dbReference type="Gene3D" id="3.40.1190.20">
    <property type="match status" value="1"/>
</dbReference>
<organism evidence="3 4">
    <name type="scientific">Pseudaquabacterium rugosum</name>
    <dbReference type="NCBI Taxonomy" id="2984194"/>
    <lineage>
        <taxon>Bacteria</taxon>
        <taxon>Pseudomonadati</taxon>
        <taxon>Pseudomonadota</taxon>
        <taxon>Betaproteobacteria</taxon>
        <taxon>Burkholderiales</taxon>
        <taxon>Sphaerotilaceae</taxon>
        <taxon>Pseudaquabacterium</taxon>
    </lineage>
</organism>
<dbReference type="InterPro" id="IPR029056">
    <property type="entry name" value="Ribokinase-like"/>
</dbReference>